<dbReference type="InterPro" id="IPR041232">
    <property type="entry name" value="NPL"/>
</dbReference>
<dbReference type="AlphaFoldDB" id="A0A699YJQ9"/>
<sequence>MDAASVSGSAACHSARRGKGEAVVICTLTSGRLDSVSLDLFLDKYAEFSLQGASQEVHLT</sequence>
<proteinExistence type="predicted"/>
<evidence type="ECO:0000313" key="2">
    <source>
        <dbReference type="EMBL" id="GFH10343.1"/>
    </source>
</evidence>
<keyword evidence="3" id="KW-1185">Reference proteome</keyword>
<organism evidence="2 3">
    <name type="scientific">Haematococcus lacustris</name>
    <name type="common">Green alga</name>
    <name type="synonym">Haematococcus pluvialis</name>
    <dbReference type="NCBI Taxonomy" id="44745"/>
    <lineage>
        <taxon>Eukaryota</taxon>
        <taxon>Viridiplantae</taxon>
        <taxon>Chlorophyta</taxon>
        <taxon>core chlorophytes</taxon>
        <taxon>Chlorophyceae</taxon>
        <taxon>CS clade</taxon>
        <taxon>Chlamydomonadales</taxon>
        <taxon>Haematococcaceae</taxon>
        <taxon>Haematococcus</taxon>
    </lineage>
</organism>
<protein>
    <recommendedName>
        <fullName evidence="1">Nucleoplasmin-like domain-containing protein</fullName>
    </recommendedName>
</protein>
<dbReference type="Pfam" id="PF17800">
    <property type="entry name" value="NPL"/>
    <property type="match status" value="1"/>
</dbReference>
<evidence type="ECO:0000259" key="1">
    <source>
        <dbReference type="Pfam" id="PF17800"/>
    </source>
</evidence>
<evidence type="ECO:0000313" key="3">
    <source>
        <dbReference type="Proteomes" id="UP000485058"/>
    </source>
</evidence>
<dbReference type="Proteomes" id="UP000485058">
    <property type="component" value="Unassembled WGS sequence"/>
</dbReference>
<comment type="caution">
    <text evidence="2">The sequence shown here is derived from an EMBL/GenBank/DDBJ whole genome shotgun (WGS) entry which is preliminary data.</text>
</comment>
<accession>A0A699YJQ9</accession>
<name>A0A699YJQ9_HAELA</name>
<gene>
    <name evidence="2" type="ORF">HaLaN_05638</name>
</gene>
<feature type="domain" description="Nucleoplasmin-like" evidence="1">
    <location>
        <begin position="20"/>
        <end position="60"/>
    </location>
</feature>
<dbReference type="EMBL" id="BLLF01000308">
    <property type="protein sequence ID" value="GFH10343.1"/>
    <property type="molecule type" value="Genomic_DNA"/>
</dbReference>
<feature type="non-terminal residue" evidence="2">
    <location>
        <position position="60"/>
    </location>
</feature>
<reference evidence="2 3" key="1">
    <citation type="submission" date="2020-02" db="EMBL/GenBank/DDBJ databases">
        <title>Draft genome sequence of Haematococcus lacustris strain NIES-144.</title>
        <authorList>
            <person name="Morimoto D."/>
            <person name="Nakagawa S."/>
            <person name="Yoshida T."/>
            <person name="Sawayama S."/>
        </authorList>
    </citation>
    <scope>NUCLEOTIDE SEQUENCE [LARGE SCALE GENOMIC DNA]</scope>
    <source>
        <strain evidence="2 3">NIES-144</strain>
    </source>
</reference>